<evidence type="ECO:0000256" key="1">
    <source>
        <dbReference type="ARBA" id="ARBA00004370"/>
    </source>
</evidence>
<dbReference type="GO" id="GO:0005737">
    <property type="term" value="C:cytoplasm"/>
    <property type="evidence" value="ECO:0007669"/>
    <property type="project" value="TreeGrafter"/>
</dbReference>
<dbReference type="GO" id="GO:0051537">
    <property type="term" value="F:2 iron, 2 sulfur cluster binding"/>
    <property type="evidence" value="ECO:0007669"/>
    <property type="project" value="UniProtKB-KW"/>
</dbReference>
<dbReference type="Proteomes" id="UP000184295">
    <property type="component" value="Unassembled WGS sequence"/>
</dbReference>
<keyword evidence="11" id="KW-0223">Dioxygenase</keyword>
<dbReference type="InterPro" id="IPR017941">
    <property type="entry name" value="Rieske_2Fe-2S"/>
</dbReference>
<keyword evidence="9" id="KW-0472">Membrane</keyword>
<evidence type="ECO:0000256" key="9">
    <source>
        <dbReference type="ARBA" id="ARBA00023136"/>
    </source>
</evidence>
<dbReference type="Pfam" id="PF00355">
    <property type="entry name" value="Rieske"/>
    <property type="match status" value="1"/>
</dbReference>
<evidence type="ECO:0000256" key="7">
    <source>
        <dbReference type="ARBA" id="ARBA00023004"/>
    </source>
</evidence>
<dbReference type="PANTHER" id="PTHR21266:SF32">
    <property type="entry name" value="CHOLESTEROL 7-DESATURASE NVD"/>
    <property type="match status" value="1"/>
</dbReference>
<evidence type="ECO:0000313" key="12">
    <source>
        <dbReference type="Proteomes" id="UP000184295"/>
    </source>
</evidence>
<keyword evidence="4" id="KW-0479">Metal-binding</keyword>
<dbReference type="GO" id="GO:0016705">
    <property type="term" value="F:oxidoreductase activity, acting on paired donors, with incorporation or reduction of molecular oxygen"/>
    <property type="evidence" value="ECO:0007669"/>
    <property type="project" value="UniProtKB-ARBA"/>
</dbReference>
<comment type="subcellular location">
    <subcellularLocation>
        <location evidence="1">Membrane</location>
    </subcellularLocation>
</comment>
<feature type="domain" description="Rieske" evidence="10">
    <location>
        <begin position="133"/>
        <end position="230"/>
    </location>
</feature>
<sequence length="234" mass="25083">MAVHSPTSGPCRSIVVSKLVAPATRRSLENMSRRSGVDLFFSSTLSSAELTDRAAVAVVVPVPHAEDEVMEMVHRIRELAPTILLCGVIDVPDQSLWLFAERNGFNLVSSAGGIGAALSRRLAADDLGVREPIAVLNSSDIAGRLGLLGEFEVEGCSVALWRGGGRLGCLENRCTHSGAKLSEGEVEDGVVTCPRHGSRFDIVSGERVRGPADSDVKHFDVFEREGRVWIVPEP</sequence>
<evidence type="ECO:0000256" key="2">
    <source>
        <dbReference type="ARBA" id="ARBA00022692"/>
    </source>
</evidence>
<dbReference type="EMBL" id="FQUL01000028">
    <property type="protein sequence ID" value="SHE83781.1"/>
    <property type="molecule type" value="Genomic_DNA"/>
</dbReference>
<keyword evidence="2" id="KW-0812">Transmembrane</keyword>
<keyword evidence="7" id="KW-0408">Iron</keyword>
<dbReference type="PROSITE" id="PS51296">
    <property type="entry name" value="RIESKE"/>
    <property type="match status" value="1"/>
</dbReference>
<dbReference type="AlphaFoldDB" id="A0A1M4WR60"/>
<dbReference type="RefSeq" id="WP_084660366.1">
    <property type="nucleotide sequence ID" value="NZ_FQUL01000028.1"/>
</dbReference>
<accession>A0A1M4WR60</accession>
<dbReference type="SUPFAM" id="SSF50022">
    <property type="entry name" value="ISP domain"/>
    <property type="match status" value="1"/>
</dbReference>
<dbReference type="InterPro" id="IPR050584">
    <property type="entry name" value="Cholesterol_7-desaturase"/>
</dbReference>
<evidence type="ECO:0000256" key="5">
    <source>
        <dbReference type="ARBA" id="ARBA00022989"/>
    </source>
</evidence>
<evidence type="ECO:0000256" key="4">
    <source>
        <dbReference type="ARBA" id="ARBA00022723"/>
    </source>
</evidence>
<dbReference type="GO" id="GO:0046872">
    <property type="term" value="F:metal ion binding"/>
    <property type="evidence" value="ECO:0007669"/>
    <property type="project" value="UniProtKB-KW"/>
</dbReference>
<evidence type="ECO:0000313" key="11">
    <source>
        <dbReference type="EMBL" id="SHE83781.1"/>
    </source>
</evidence>
<keyword evidence="12" id="KW-1185">Reference proteome</keyword>
<keyword evidence="5" id="KW-1133">Transmembrane helix</keyword>
<dbReference type="STRING" id="1121881.SAMN02745225_01761"/>
<evidence type="ECO:0000259" key="10">
    <source>
        <dbReference type="PROSITE" id="PS51296"/>
    </source>
</evidence>
<protein>
    <submittedName>
        <fullName evidence="11">Ferredoxin subunit of nitrite reductase or a ring-hydroxylating dioxygenase</fullName>
    </submittedName>
</protein>
<dbReference type="GO" id="GO:0004497">
    <property type="term" value="F:monooxygenase activity"/>
    <property type="evidence" value="ECO:0007669"/>
    <property type="project" value="UniProtKB-ARBA"/>
</dbReference>
<dbReference type="Gene3D" id="2.102.10.10">
    <property type="entry name" value="Rieske [2Fe-2S] iron-sulphur domain"/>
    <property type="match status" value="1"/>
</dbReference>
<proteinExistence type="predicted"/>
<dbReference type="OrthoDB" id="147178at2"/>
<keyword evidence="6" id="KW-0560">Oxidoreductase</keyword>
<evidence type="ECO:0000256" key="8">
    <source>
        <dbReference type="ARBA" id="ARBA00023014"/>
    </source>
</evidence>
<evidence type="ECO:0000256" key="3">
    <source>
        <dbReference type="ARBA" id="ARBA00022714"/>
    </source>
</evidence>
<evidence type="ECO:0000256" key="6">
    <source>
        <dbReference type="ARBA" id="ARBA00023002"/>
    </source>
</evidence>
<name>A0A1M4WR60_9ACTN</name>
<dbReference type="GO" id="GO:0051213">
    <property type="term" value="F:dioxygenase activity"/>
    <property type="evidence" value="ECO:0007669"/>
    <property type="project" value="UniProtKB-KW"/>
</dbReference>
<dbReference type="InterPro" id="IPR036922">
    <property type="entry name" value="Rieske_2Fe-2S_sf"/>
</dbReference>
<dbReference type="PANTHER" id="PTHR21266">
    <property type="entry name" value="IRON-SULFUR DOMAIN CONTAINING PROTEIN"/>
    <property type="match status" value="1"/>
</dbReference>
<keyword evidence="8" id="KW-0411">Iron-sulfur</keyword>
<organism evidence="11 12">
    <name type="scientific">Ferrithrix thermotolerans DSM 19514</name>
    <dbReference type="NCBI Taxonomy" id="1121881"/>
    <lineage>
        <taxon>Bacteria</taxon>
        <taxon>Bacillati</taxon>
        <taxon>Actinomycetota</taxon>
        <taxon>Acidimicrobiia</taxon>
        <taxon>Acidimicrobiales</taxon>
        <taxon>Acidimicrobiaceae</taxon>
        <taxon>Ferrithrix</taxon>
    </lineage>
</organism>
<dbReference type="GO" id="GO:0016020">
    <property type="term" value="C:membrane"/>
    <property type="evidence" value="ECO:0007669"/>
    <property type="project" value="UniProtKB-SubCell"/>
</dbReference>
<gene>
    <name evidence="11" type="ORF">SAMN02745225_01761</name>
</gene>
<keyword evidence="3" id="KW-0001">2Fe-2S</keyword>
<reference evidence="12" key="1">
    <citation type="submission" date="2016-11" db="EMBL/GenBank/DDBJ databases">
        <authorList>
            <person name="Varghese N."/>
            <person name="Submissions S."/>
        </authorList>
    </citation>
    <scope>NUCLEOTIDE SEQUENCE [LARGE SCALE GENOMIC DNA]</scope>
    <source>
        <strain evidence="12">DSM 19514</strain>
    </source>
</reference>